<dbReference type="Proteomes" id="UP000053317">
    <property type="component" value="Unassembled WGS sequence"/>
</dbReference>
<dbReference type="Gene3D" id="2.60.40.1210">
    <property type="entry name" value="Cellobiose dehydrogenase, cytochrome domain"/>
    <property type="match status" value="1"/>
</dbReference>
<dbReference type="GO" id="GO:0016614">
    <property type="term" value="F:oxidoreductase activity, acting on CH-OH group of donors"/>
    <property type="evidence" value="ECO:0007669"/>
    <property type="project" value="InterPro"/>
</dbReference>
<dbReference type="OrthoDB" id="413885at2759"/>
<gene>
    <name evidence="7" type="ORF">UCRPC4_g04100</name>
</gene>
<dbReference type="Gene3D" id="3.30.410.10">
    <property type="entry name" value="Cholesterol Oxidase, domain 2"/>
    <property type="match status" value="1"/>
</dbReference>
<dbReference type="Pfam" id="PF16010">
    <property type="entry name" value="CDH-cyt"/>
    <property type="match status" value="1"/>
</dbReference>
<reference evidence="7 8" key="2">
    <citation type="submission" date="2015-05" db="EMBL/GenBank/DDBJ databases">
        <authorList>
            <person name="Morales-Cruz A."/>
            <person name="Amrine K.C."/>
            <person name="Cantu D."/>
        </authorList>
    </citation>
    <scope>NUCLEOTIDE SEQUENCE [LARGE SCALE GENOMIC DNA]</scope>
    <source>
        <strain evidence="7">UCRPC4</strain>
    </source>
</reference>
<evidence type="ECO:0000313" key="8">
    <source>
        <dbReference type="Proteomes" id="UP000053317"/>
    </source>
</evidence>
<dbReference type="SUPFAM" id="SSF54373">
    <property type="entry name" value="FAD-linked reductases, C-terminal domain"/>
    <property type="match status" value="1"/>
</dbReference>
<evidence type="ECO:0000256" key="1">
    <source>
        <dbReference type="ARBA" id="ARBA00010790"/>
    </source>
</evidence>
<evidence type="ECO:0000256" key="4">
    <source>
        <dbReference type="SAM" id="SignalP"/>
    </source>
</evidence>
<sequence length="874" mass="90961">MLGTFMKGAIVLGLALRAVAESTITTVYTDANTGIDFQRFYENTQISGGYSFGIALPEDPTTDFIGQLVVPLNSSTGWGGVSFGGAMLNTLLFVAWTDGDDIVTSFREATAYSTPAVYSGNVTASPITNGTFINSTHLSYTFVCSGCIVGPTTTFSASYSSYIFGYAVAGTNPTDPTDATSALSYHDQGYGEYTVELSNATSASYAAWASWATVSNTTTTGSGTNSTGSAGSSTSSNSTTVPATVTNSTYDVIVVGGGPSGIIAAERLAESGATVLLIERGSASTVQTGATDTLSWNDSLTKYDLPAAGSRLTKVSDVSEFCTDTASTAGCLLGGSSSVNALNFIHPQERDFDDGWPTGWKWNDVSDAADRLYERNPGTTLPSADGKHYDQAGFNVMSSFLTSNGWTQVDSIKEPNAKTKAFSQPAWSILNSKRAGPVRTYLPLVFDADNFTLKLNAKATQVIRTGGTITGVLVANDDRTSEIINIKTGGKVVLAAGALSTPRILWNSGIGMSDAIQTVQSGTSGVSLPNETDWISLPVGYNLKDHPQYVLTFNTKSNYTAYDWETIPDDPSTTDQNLYSTGSGILVQAAQRVHLWTSTNDTTDGATRFFQGTVSALSDGVITVKAFLTHGATSSGVLGITSTGSTEVVNSPWLNTDADRAAMTNFLQWLLDTSNSANSTMTYTGGNVNATPLLDTRITGDHWVGSAKMGEDDGREANGTSVVDLNTKVYGTDNLFVVDASIHPDLPTGNTQAIIMIVAEAAAAKIAAYTVTNTTTATTVVSSSPPYSNSTTSIISKVAAPTSAVSGTVSASASTTLFTVTKASATATAATAVSTSTASSSSSSSSSSGSDTSSTELIDLLIELLTKLLANKST</sequence>
<dbReference type="AlphaFoldDB" id="A0A0G2ED64"/>
<dbReference type="Pfam" id="PF00732">
    <property type="entry name" value="GMC_oxred_N"/>
    <property type="match status" value="1"/>
</dbReference>
<dbReference type="InterPro" id="IPR036188">
    <property type="entry name" value="FAD/NAD-bd_sf"/>
</dbReference>
<keyword evidence="8" id="KW-1185">Reference proteome</keyword>
<keyword evidence="2" id="KW-0274">FAD</keyword>
<feature type="region of interest" description="Disordered" evidence="3">
    <location>
        <begin position="219"/>
        <end position="241"/>
    </location>
</feature>
<evidence type="ECO:0000256" key="2">
    <source>
        <dbReference type="RuleBase" id="RU003968"/>
    </source>
</evidence>
<dbReference type="Pfam" id="PF12831">
    <property type="entry name" value="FAD_oxidored"/>
    <property type="match status" value="1"/>
</dbReference>
<evidence type="ECO:0000259" key="6">
    <source>
        <dbReference type="PROSITE" id="PS00624"/>
    </source>
</evidence>
<feature type="domain" description="Glucose-methanol-choline oxidoreductase N-terminal" evidence="5">
    <location>
        <begin position="330"/>
        <end position="353"/>
    </location>
</feature>
<dbReference type="InterPro" id="IPR000172">
    <property type="entry name" value="GMC_OxRdtase_N"/>
</dbReference>
<organism evidence="7 8">
    <name type="scientific">Phaeomoniella chlamydospora</name>
    <name type="common">Phaeoacremonium chlamydosporum</name>
    <dbReference type="NCBI Taxonomy" id="158046"/>
    <lineage>
        <taxon>Eukaryota</taxon>
        <taxon>Fungi</taxon>
        <taxon>Dikarya</taxon>
        <taxon>Ascomycota</taxon>
        <taxon>Pezizomycotina</taxon>
        <taxon>Eurotiomycetes</taxon>
        <taxon>Chaetothyriomycetidae</taxon>
        <taxon>Phaeomoniellales</taxon>
        <taxon>Phaeomoniellaceae</taxon>
        <taxon>Phaeomoniella</taxon>
    </lineage>
</organism>
<evidence type="ECO:0000313" key="7">
    <source>
        <dbReference type="EMBL" id="KKY20827.1"/>
    </source>
</evidence>
<keyword evidence="2" id="KW-0285">Flavoprotein</keyword>
<accession>A0A0G2ED64</accession>
<dbReference type="CDD" id="cd09630">
    <property type="entry name" value="CDH_like_cytochrome"/>
    <property type="match status" value="1"/>
</dbReference>
<dbReference type="EMBL" id="LCWF01000093">
    <property type="protein sequence ID" value="KKY20827.1"/>
    <property type="molecule type" value="Genomic_DNA"/>
</dbReference>
<evidence type="ECO:0000256" key="3">
    <source>
        <dbReference type="SAM" id="MobiDB-lite"/>
    </source>
</evidence>
<dbReference type="SUPFAM" id="SSF51905">
    <property type="entry name" value="FAD/NAD(P)-binding domain"/>
    <property type="match status" value="1"/>
</dbReference>
<dbReference type="Pfam" id="PF05199">
    <property type="entry name" value="GMC_oxred_C"/>
    <property type="match status" value="1"/>
</dbReference>
<dbReference type="GO" id="GO:0050660">
    <property type="term" value="F:flavin adenine dinucleotide binding"/>
    <property type="evidence" value="ECO:0007669"/>
    <property type="project" value="InterPro"/>
</dbReference>
<comment type="similarity">
    <text evidence="1 2">Belongs to the GMC oxidoreductase family.</text>
</comment>
<dbReference type="PANTHER" id="PTHR47190:SF4">
    <property type="entry name" value="DEHYDROGENASE, PUTATIVE-RELATED"/>
    <property type="match status" value="1"/>
</dbReference>
<dbReference type="InterPro" id="IPR015920">
    <property type="entry name" value="Cellobiose_DH-like_cyt"/>
</dbReference>
<feature type="chain" id="PRO_5002543650" evidence="4">
    <location>
        <begin position="21"/>
        <end position="874"/>
    </location>
</feature>
<dbReference type="SUPFAM" id="SSF49344">
    <property type="entry name" value="CBD9-like"/>
    <property type="match status" value="1"/>
</dbReference>
<feature type="signal peptide" evidence="4">
    <location>
        <begin position="1"/>
        <end position="20"/>
    </location>
</feature>
<dbReference type="InterPro" id="IPR053208">
    <property type="entry name" value="GMC_Oxidoreductase_CD"/>
</dbReference>
<name>A0A0G2ED64_PHACM</name>
<keyword evidence="4" id="KW-0732">Signal</keyword>
<evidence type="ECO:0000259" key="5">
    <source>
        <dbReference type="PROSITE" id="PS00623"/>
    </source>
</evidence>
<feature type="domain" description="Glucose-methanol-choline oxidoreductase N-terminal" evidence="6">
    <location>
        <begin position="497"/>
        <end position="511"/>
    </location>
</feature>
<dbReference type="PROSITE" id="PS00623">
    <property type="entry name" value="GMC_OXRED_1"/>
    <property type="match status" value="1"/>
</dbReference>
<dbReference type="Gene3D" id="3.50.50.60">
    <property type="entry name" value="FAD/NAD(P)-binding domain"/>
    <property type="match status" value="1"/>
</dbReference>
<dbReference type="PANTHER" id="PTHR47190">
    <property type="entry name" value="DEHYDROGENASE, PUTATIVE-RELATED"/>
    <property type="match status" value="1"/>
</dbReference>
<dbReference type="PROSITE" id="PS00624">
    <property type="entry name" value="GMC_OXRED_2"/>
    <property type="match status" value="1"/>
</dbReference>
<dbReference type="InterPro" id="IPR007867">
    <property type="entry name" value="GMC_OxRtase_C"/>
</dbReference>
<reference evidence="7 8" key="1">
    <citation type="submission" date="2015-05" db="EMBL/GenBank/DDBJ databases">
        <title>Distinctive expansion of gene families associated with plant cell wall degradation and secondary metabolism in the genomes of grapevine trunk pathogens.</title>
        <authorList>
            <person name="Lawrence D.P."/>
            <person name="Travadon R."/>
            <person name="Rolshausen P.E."/>
            <person name="Baumgartner K."/>
        </authorList>
    </citation>
    <scope>NUCLEOTIDE SEQUENCE [LARGE SCALE GENOMIC DNA]</scope>
    <source>
        <strain evidence="7">UCRPC4</strain>
    </source>
</reference>
<proteinExistence type="inferred from homology"/>
<protein>
    <submittedName>
        <fullName evidence="7">Putative cellobiose dehydrogenase</fullName>
    </submittedName>
</protein>
<comment type="caution">
    <text evidence="7">The sequence shown here is derived from an EMBL/GenBank/DDBJ whole genome shotgun (WGS) entry which is preliminary data.</text>
</comment>